<dbReference type="PROSITE" id="PS00938">
    <property type="entry name" value="IF3"/>
    <property type="match status" value="1"/>
</dbReference>
<dbReference type="InterPro" id="IPR001288">
    <property type="entry name" value="Translation_initiation_fac_3"/>
</dbReference>
<feature type="domain" description="Translation initiation factor 3 N-terminal" evidence="8">
    <location>
        <begin position="11"/>
        <end position="79"/>
    </location>
</feature>
<dbReference type="AlphaFoldDB" id="A0A7C5DXH5"/>
<protein>
    <recommendedName>
        <fullName evidence="4 5">Translation initiation factor IF-3</fullName>
    </recommendedName>
</protein>
<evidence type="ECO:0000256" key="3">
    <source>
        <dbReference type="ARBA" id="ARBA00022917"/>
    </source>
</evidence>
<dbReference type="InterPro" id="IPR019813">
    <property type="entry name" value="Translation_initiation_fac3_CS"/>
</dbReference>
<comment type="function">
    <text evidence="4 6">IF-3 binds to the 30S ribosomal subunit and shifts the equilibrium between 70S ribosomes and their 50S and 30S subunits in favor of the free subunits, thus enhancing the availability of 30S subunits on which protein synthesis initiation begins.</text>
</comment>
<reference evidence="9" key="1">
    <citation type="journal article" date="2020" name="mSystems">
        <title>Genome- and Community-Level Interaction Insights into Carbon Utilization and Element Cycling Functions of Hydrothermarchaeota in Hydrothermal Sediment.</title>
        <authorList>
            <person name="Zhou Z."/>
            <person name="Liu Y."/>
            <person name="Xu W."/>
            <person name="Pan J."/>
            <person name="Luo Z.H."/>
            <person name="Li M."/>
        </authorList>
    </citation>
    <scope>NUCLEOTIDE SEQUENCE [LARGE SCALE GENOMIC DNA]</scope>
    <source>
        <strain evidence="9">HyVt-80</strain>
    </source>
</reference>
<evidence type="ECO:0000313" key="9">
    <source>
        <dbReference type="EMBL" id="HHF08318.1"/>
    </source>
</evidence>
<dbReference type="FunFam" id="3.10.20.80:FF:000001">
    <property type="entry name" value="Translation initiation factor IF-3"/>
    <property type="match status" value="1"/>
</dbReference>
<dbReference type="NCBIfam" id="TIGR00168">
    <property type="entry name" value="infC"/>
    <property type="match status" value="1"/>
</dbReference>
<keyword evidence="3 4" id="KW-0648">Protein biosynthesis</keyword>
<comment type="caution">
    <text evidence="9">The sequence shown here is derived from an EMBL/GenBank/DDBJ whole genome shotgun (WGS) entry which is preliminary data.</text>
</comment>
<comment type="similarity">
    <text evidence="1 4 6">Belongs to the IF-3 family.</text>
</comment>
<comment type="subcellular location">
    <subcellularLocation>
        <location evidence="4 6">Cytoplasm</location>
    </subcellularLocation>
</comment>
<dbReference type="PANTHER" id="PTHR10938:SF0">
    <property type="entry name" value="TRANSLATION INITIATION FACTOR IF-3, MITOCHONDRIAL"/>
    <property type="match status" value="1"/>
</dbReference>
<evidence type="ECO:0000256" key="4">
    <source>
        <dbReference type="HAMAP-Rule" id="MF_00080"/>
    </source>
</evidence>
<gene>
    <name evidence="4" type="primary">infC</name>
    <name evidence="9" type="ORF">ENL26_00900</name>
</gene>
<dbReference type="SUPFAM" id="SSF54364">
    <property type="entry name" value="Translation initiation factor IF3, N-terminal domain"/>
    <property type="match status" value="1"/>
</dbReference>
<name>A0A7C5DXH5_9BACT</name>
<dbReference type="FunFam" id="3.30.110.10:FF:000001">
    <property type="entry name" value="Translation initiation factor IF-3"/>
    <property type="match status" value="1"/>
</dbReference>
<keyword evidence="2 4" id="KW-0396">Initiation factor</keyword>
<dbReference type="SUPFAM" id="SSF55200">
    <property type="entry name" value="Translation initiation factor IF3, C-terminal domain"/>
    <property type="match status" value="1"/>
</dbReference>
<dbReference type="EMBL" id="DRTH01000050">
    <property type="protein sequence ID" value="HHF08318.1"/>
    <property type="molecule type" value="Genomic_DNA"/>
</dbReference>
<dbReference type="HAMAP" id="MF_00080">
    <property type="entry name" value="IF_3"/>
    <property type="match status" value="1"/>
</dbReference>
<organism evidence="9">
    <name type="scientific">Kosmotoga arenicorallina</name>
    <dbReference type="NCBI Taxonomy" id="688066"/>
    <lineage>
        <taxon>Bacteria</taxon>
        <taxon>Thermotogati</taxon>
        <taxon>Thermotogota</taxon>
        <taxon>Thermotogae</taxon>
        <taxon>Kosmotogales</taxon>
        <taxon>Kosmotogaceae</taxon>
        <taxon>Kosmotoga</taxon>
    </lineage>
</organism>
<comment type="subunit">
    <text evidence="4 6">Monomer.</text>
</comment>
<evidence type="ECO:0000256" key="1">
    <source>
        <dbReference type="ARBA" id="ARBA00005439"/>
    </source>
</evidence>
<dbReference type="GO" id="GO:0032790">
    <property type="term" value="P:ribosome disassembly"/>
    <property type="evidence" value="ECO:0007669"/>
    <property type="project" value="TreeGrafter"/>
</dbReference>
<dbReference type="InterPro" id="IPR019815">
    <property type="entry name" value="Translation_initiation_fac_3_C"/>
</dbReference>
<dbReference type="InterPro" id="IPR036788">
    <property type="entry name" value="T_IF-3_C_sf"/>
</dbReference>
<sequence>MARDEKRIIKNNDIRVSKVRVVDEEGEQLGILPTDEAIKIAMEKNLDLVLVAPDAKPPVARIMDFGKYKYEKEKREREAKKRSKQTQLKQMKFRLRIDTHDFMTKVNRIREFLSKGSKVRVVIMFRGREMAFSDQGAQLLEKVRLELEDISEVDRAPKMEGRDMWMILRPKSTQGGKPNGKN</sequence>
<dbReference type="GO" id="GO:0043022">
    <property type="term" value="F:ribosome binding"/>
    <property type="evidence" value="ECO:0007669"/>
    <property type="project" value="UniProtKB-ARBA"/>
</dbReference>
<dbReference type="InterPro" id="IPR019814">
    <property type="entry name" value="Translation_initiation_fac_3_N"/>
</dbReference>
<evidence type="ECO:0000259" key="7">
    <source>
        <dbReference type="Pfam" id="PF00707"/>
    </source>
</evidence>
<dbReference type="Gene3D" id="3.10.20.80">
    <property type="entry name" value="Translation initiation factor 3 (IF-3), N-terminal domain"/>
    <property type="match status" value="1"/>
</dbReference>
<feature type="domain" description="Translation initiation factor 3 C-terminal" evidence="7">
    <location>
        <begin position="87"/>
        <end position="171"/>
    </location>
</feature>
<evidence type="ECO:0000256" key="2">
    <source>
        <dbReference type="ARBA" id="ARBA00022540"/>
    </source>
</evidence>
<dbReference type="Pfam" id="PF05198">
    <property type="entry name" value="IF3_N"/>
    <property type="match status" value="1"/>
</dbReference>
<evidence type="ECO:0000256" key="5">
    <source>
        <dbReference type="NCBIfam" id="TIGR00168"/>
    </source>
</evidence>
<dbReference type="Proteomes" id="UP000886129">
    <property type="component" value="Unassembled WGS sequence"/>
</dbReference>
<dbReference type="GO" id="GO:0016020">
    <property type="term" value="C:membrane"/>
    <property type="evidence" value="ECO:0007669"/>
    <property type="project" value="TreeGrafter"/>
</dbReference>
<proteinExistence type="inferred from homology"/>
<evidence type="ECO:0000256" key="6">
    <source>
        <dbReference type="RuleBase" id="RU000646"/>
    </source>
</evidence>
<dbReference type="GO" id="GO:0005829">
    <property type="term" value="C:cytosol"/>
    <property type="evidence" value="ECO:0007669"/>
    <property type="project" value="TreeGrafter"/>
</dbReference>
<dbReference type="Pfam" id="PF00707">
    <property type="entry name" value="IF3_C"/>
    <property type="match status" value="1"/>
</dbReference>
<accession>A0A7C5DXH5</accession>
<evidence type="ECO:0000259" key="8">
    <source>
        <dbReference type="Pfam" id="PF05198"/>
    </source>
</evidence>
<dbReference type="GO" id="GO:0003743">
    <property type="term" value="F:translation initiation factor activity"/>
    <property type="evidence" value="ECO:0007669"/>
    <property type="project" value="UniProtKB-UniRule"/>
</dbReference>
<dbReference type="InterPro" id="IPR036787">
    <property type="entry name" value="T_IF-3_N_sf"/>
</dbReference>
<dbReference type="PANTHER" id="PTHR10938">
    <property type="entry name" value="TRANSLATION INITIATION FACTOR IF-3"/>
    <property type="match status" value="1"/>
</dbReference>
<dbReference type="Gene3D" id="3.30.110.10">
    <property type="entry name" value="Translation initiation factor 3 (IF-3), C-terminal domain"/>
    <property type="match status" value="1"/>
</dbReference>
<keyword evidence="4" id="KW-0963">Cytoplasm</keyword>